<dbReference type="GO" id="GO:0004061">
    <property type="term" value="F:arylformamidase activity"/>
    <property type="evidence" value="ECO:0007669"/>
    <property type="project" value="UniProtKB-EC"/>
</dbReference>
<protein>
    <submittedName>
        <fullName evidence="3">Arylformamidase</fullName>
        <ecNumber evidence="3">3.5.1.9</ecNumber>
    </submittedName>
</protein>
<dbReference type="InterPro" id="IPR049492">
    <property type="entry name" value="BD-FAE-like_dom"/>
</dbReference>
<dbReference type="SUPFAM" id="SSF53474">
    <property type="entry name" value="alpha/beta-Hydrolases"/>
    <property type="match status" value="1"/>
</dbReference>
<keyword evidence="1 3" id="KW-0378">Hydrolase</keyword>
<dbReference type="InterPro" id="IPR029058">
    <property type="entry name" value="AB_hydrolase_fold"/>
</dbReference>
<dbReference type="EC" id="3.5.1.9" evidence="3"/>
<dbReference type="Gene3D" id="3.40.50.1820">
    <property type="entry name" value="alpha/beta hydrolase"/>
    <property type="match status" value="1"/>
</dbReference>
<dbReference type="RefSeq" id="WP_307003006.1">
    <property type="nucleotide sequence ID" value="NZ_JAUTBK010000002.1"/>
</dbReference>
<comment type="caution">
    <text evidence="3">The sequence shown here is derived from an EMBL/GenBank/DDBJ whole genome shotgun (WGS) entry which is preliminary data.</text>
</comment>
<keyword evidence="4" id="KW-1185">Reference proteome</keyword>
<name>A0ABU0UVB9_ACIBI</name>
<sequence length="291" mass="33077">MDLYFSDIEERNRQYNARNSVADFENCMQIYRQLAEQAKQRVVGLYDIAYGVSKQEKLDIFPSVSQPAPVFVYIHGGYWRAQSKDDACSMAENMVKHGISVVTVEYNLCPTFTLFEIVKEIRSAIAWLYKNAHRYGIDAEQIYVCGSSAGGHLVAMLWNDQWQQHFDVPKNVVKGVVALSGLFDLKPLCDIDQNQWLKLNIEQADRLSPIHDLPHPSTAAPLLLSVGELETQGFKNQTLNFYETCIMQGYSQVAYLKDKGHNHFDIVNTLAEPDSDLFRAVKQMIQTNAKA</sequence>
<evidence type="ECO:0000313" key="4">
    <source>
        <dbReference type="Proteomes" id="UP001233360"/>
    </source>
</evidence>
<evidence type="ECO:0000313" key="3">
    <source>
        <dbReference type="EMBL" id="MDQ1208474.1"/>
    </source>
</evidence>
<feature type="domain" description="BD-FAE-like" evidence="2">
    <location>
        <begin position="64"/>
        <end position="190"/>
    </location>
</feature>
<organism evidence="3 4">
    <name type="scientific">Acinetobacter baylyi</name>
    <dbReference type="NCBI Taxonomy" id="202950"/>
    <lineage>
        <taxon>Bacteria</taxon>
        <taxon>Pseudomonadati</taxon>
        <taxon>Pseudomonadota</taxon>
        <taxon>Gammaproteobacteria</taxon>
        <taxon>Moraxellales</taxon>
        <taxon>Moraxellaceae</taxon>
        <taxon>Acinetobacter</taxon>
    </lineage>
</organism>
<dbReference type="Proteomes" id="UP001233360">
    <property type="component" value="Unassembled WGS sequence"/>
</dbReference>
<proteinExistence type="predicted"/>
<dbReference type="PANTHER" id="PTHR48081">
    <property type="entry name" value="AB HYDROLASE SUPERFAMILY PROTEIN C4A8.06C"/>
    <property type="match status" value="1"/>
</dbReference>
<gene>
    <name evidence="3" type="ORF">QE380_001397</name>
</gene>
<evidence type="ECO:0000259" key="2">
    <source>
        <dbReference type="Pfam" id="PF20434"/>
    </source>
</evidence>
<dbReference type="PANTHER" id="PTHR48081:SF33">
    <property type="entry name" value="KYNURENINE FORMAMIDASE"/>
    <property type="match status" value="1"/>
</dbReference>
<dbReference type="EMBL" id="JAUTBK010000002">
    <property type="protein sequence ID" value="MDQ1208474.1"/>
    <property type="molecule type" value="Genomic_DNA"/>
</dbReference>
<accession>A0ABU0UVB9</accession>
<evidence type="ECO:0000256" key="1">
    <source>
        <dbReference type="ARBA" id="ARBA00022801"/>
    </source>
</evidence>
<dbReference type="InterPro" id="IPR050300">
    <property type="entry name" value="GDXG_lipolytic_enzyme"/>
</dbReference>
<dbReference type="Pfam" id="PF20434">
    <property type="entry name" value="BD-FAE"/>
    <property type="match status" value="1"/>
</dbReference>
<reference evidence="3 4" key="1">
    <citation type="submission" date="2023-07" db="EMBL/GenBank/DDBJ databases">
        <title>Functional and genomic diversity of the sorghum phyllosphere microbiome.</title>
        <authorList>
            <person name="Shade A."/>
        </authorList>
    </citation>
    <scope>NUCLEOTIDE SEQUENCE [LARGE SCALE GENOMIC DNA]</scope>
    <source>
        <strain evidence="3 4">SORGH_AS_0887</strain>
    </source>
</reference>